<dbReference type="Proteomes" id="UP000592216">
    <property type="component" value="Unassembled WGS sequence"/>
</dbReference>
<reference evidence="1 2" key="1">
    <citation type="submission" date="2020-04" db="EMBL/GenBank/DDBJ databases">
        <title>Donghicola sp., a member of the Rhodobacteraceae family isolated from mangrove forest in Thailand.</title>
        <authorList>
            <person name="Charoenyingcharoen P."/>
            <person name="Yukphan P."/>
        </authorList>
    </citation>
    <scope>NUCLEOTIDE SEQUENCE [LARGE SCALE GENOMIC DNA]</scope>
    <source>
        <strain evidence="1 2">B5-SW-15</strain>
    </source>
</reference>
<dbReference type="EMBL" id="JABCJE010000002">
    <property type="protein sequence ID" value="NVO23092.1"/>
    <property type="molecule type" value="Genomic_DNA"/>
</dbReference>
<gene>
    <name evidence="1" type="ORF">HJ536_06960</name>
</gene>
<comment type="caution">
    <text evidence="1">The sequence shown here is derived from an EMBL/GenBank/DDBJ whole genome shotgun (WGS) entry which is preliminary data.</text>
</comment>
<protein>
    <recommendedName>
        <fullName evidence="3">Lipoprotein</fullName>
    </recommendedName>
</protein>
<accession>A0A850Q4U3</accession>
<evidence type="ECO:0000313" key="1">
    <source>
        <dbReference type="EMBL" id="NVO23092.1"/>
    </source>
</evidence>
<dbReference type="RefSeq" id="WP_177157158.1">
    <property type="nucleotide sequence ID" value="NZ_JABCJE010000002.1"/>
</dbReference>
<proteinExistence type="predicted"/>
<organism evidence="1 2">
    <name type="scientific">Donghicola mangrovi</name>
    <dbReference type="NCBI Taxonomy" id="2729614"/>
    <lineage>
        <taxon>Bacteria</taxon>
        <taxon>Pseudomonadati</taxon>
        <taxon>Pseudomonadota</taxon>
        <taxon>Alphaproteobacteria</taxon>
        <taxon>Rhodobacterales</taxon>
        <taxon>Roseobacteraceae</taxon>
        <taxon>Donghicola</taxon>
    </lineage>
</organism>
<evidence type="ECO:0008006" key="3">
    <source>
        <dbReference type="Google" id="ProtNLM"/>
    </source>
</evidence>
<sequence>MIRTLPVALCAVLMVSGCGSRLNPMNWFDFGPATPADAVASEAPMTEIIAAANSENLIAGIKELKAEAIPGGIILRAVGVAQTQQYHSAELVEFPTAEAGVKEFDFIALPPEVRAPVGTEATREITVAIKLTNYALDGIHQLRVRSASNVLTVRR</sequence>
<evidence type="ECO:0000313" key="2">
    <source>
        <dbReference type="Proteomes" id="UP000592216"/>
    </source>
</evidence>
<name>A0A850Q4U3_9RHOB</name>
<dbReference type="PROSITE" id="PS51257">
    <property type="entry name" value="PROKAR_LIPOPROTEIN"/>
    <property type="match status" value="1"/>
</dbReference>
<dbReference type="AlphaFoldDB" id="A0A850Q4U3"/>